<sequence>MAQFFALLAWYWTDGLPFSDTSGIWTAYAWDFVNGEFYRPYFEETGYGGSRFMPLFFILLAGMMELVGIPSTAGAILTLLIGFCFLLALVRLMQKSEVPLSTAVPFVLLACFSSSFQLAHLEVRSDLLASFLNLIALGFAIQGIKKPTAATWIWMVVGFVLAWFSKITMGYGWVAVSLYLLFKRRIKAGCGLFLVTASLALLLWEILQTASGGRFDGSLATYFLKETSWNSILQVPFWFFKTALSDPFFLMLLGAAFWTLIVLKPLRGTFAEIYFWITFLGTVALFAIPDTDSIHLIDLLAASLWVLACGWSSQFKNRYPTIAILPMLMVGTLLTLLPGVDSVSNHFKQNGRPTFQDIGGIIKKLPATAGPVLSENPLIPILMGHKPYLLDAYSLRVLSIKFPEISQNLFNKLEKKQFRAVILTNWSPISKEFPFESMAQKKSLSGKAFYENINFPERFLSSLKKNYTLDEIVYPYYIFIPRSFPDNTIVFPAMDLIGR</sequence>
<feature type="transmembrane region" description="Helical" evidence="1">
    <location>
        <begin position="76"/>
        <end position="94"/>
    </location>
</feature>
<protein>
    <submittedName>
        <fullName evidence="2">Glycosyltransferase family 39 protein</fullName>
    </submittedName>
</protein>
<dbReference type="KEGG" id="nli:G3M70_17775"/>
<organism evidence="2 3">
    <name type="scientific">Candidatus Nitronauta litoralis</name>
    <dbReference type="NCBI Taxonomy" id="2705533"/>
    <lineage>
        <taxon>Bacteria</taxon>
        <taxon>Pseudomonadati</taxon>
        <taxon>Nitrospinota/Tectimicrobiota group</taxon>
        <taxon>Nitrospinota</taxon>
        <taxon>Nitrospinia</taxon>
        <taxon>Nitrospinales</taxon>
        <taxon>Nitrospinaceae</taxon>
        <taxon>Candidatus Nitronauta</taxon>
    </lineage>
</organism>
<evidence type="ECO:0000256" key="1">
    <source>
        <dbReference type="SAM" id="Phobius"/>
    </source>
</evidence>
<proteinExistence type="predicted"/>
<dbReference type="GO" id="GO:0016740">
    <property type="term" value="F:transferase activity"/>
    <property type="evidence" value="ECO:0007669"/>
    <property type="project" value="UniProtKB-KW"/>
</dbReference>
<feature type="transmembrane region" description="Helical" evidence="1">
    <location>
        <begin position="294"/>
        <end position="312"/>
    </location>
</feature>
<evidence type="ECO:0000313" key="2">
    <source>
        <dbReference type="EMBL" id="QPJ63619.1"/>
    </source>
</evidence>
<feature type="transmembrane region" description="Helical" evidence="1">
    <location>
        <begin position="151"/>
        <end position="181"/>
    </location>
</feature>
<dbReference type="EMBL" id="CP048685">
    <property type="protein sequence ID" value="QPJ63619.1"/>
    <property type="molecule type" value="Genomic_DNA"/>
</dbReference>
<feature type="transmembrane region" description="Helical" evidence="1">
    <location>
        <begin position="270"/>
        <end position="288"/>
    </location>
</feature>
<dbReference type="Proteomes" id="UP000594688">
    <property type="component" value="Chromosome"/>
</dbReference>
<feature type="transmembrane region" description="Helical" evidence="1">
    <location>
        <begin position="247"/>
        <end position="263"/>
    </location>
</feature>
<reference evidence="2 3" key="1">
    <citation type="submission" date="2020-02" db="EMBL/GenBank/DDBJ databases">
        <title>Genomic and physiological characterization of two novel Nitrospinaceae genera.</title>
        <authorList>
            <person name="Mueller A.J."/>
            <person name="Jung M.-Y."/>
            <person name="Strachan C.R."/>
            <person name="Herbold C.W."/>
            <person name="Kirkegaard R.H."/>
            <person name="Daims H."/>
        </authorList>
    </citation>
    <scope>NUCLEOTIDE SEQUENCE [LARGE SCALE GENOMIC DNA]</scope>
    <source>
        <strain evidence="2">EB</strain>
    </source>
</reference>
<gene>
    <name evidence="2" type="ORF">G3M70_17775</name>
</gene>
<keyword evidence="1" id="KW-0812">Transmembrane</keyword>
<feature type="transmembrane region" description="Helical" evidence="1">
    <location>
        <begin position="319"/>
        <end position="340"/>
    </location>
</feature>
<accession>A0A7T0G1M6</accession>
<keyword evidence="2" id="KW-0808">Transferase</keyword>
<keyword evidence="1" id="KW-0472">Membrane</keyword>
<feature type="transmembrane region" description="Helical" evidence="1">
    <location>
        <begin position="127"/>
        <end position="145"/>
    </location>
</feature>
<feature type="transmembrane region" description="Helical" evidence="1">
    <location>
        <begin position="188"/>
        <end position="207"/>
    </location>
</feature>
<evidence type="ECO:0000313" key="3">
    <source>
        <dbReference type="Proteomes" id="UP000594688"/>
    </source>
</evidence>
<keyword evidence="1" id="KW-1133">Transmembrane helix</keyword>
<name>A0A7T0G1M6_9BACT</name>
<dbReference type="AlphaFoldDB" id="A0A7T0G1M6"/>